<comment type="caution">
    <text evidence="3">The sequence shown here is derived from an EMBL/GenBank/DDBJ whole genome shotgun (WGS) entry which is preliminary data.</text>
</comment>
<keyword evidence="1" id="KW-0812">Transmembrane</keyword>
<proteinExistence type="inferred from homology"/>
<keyword evidence="4" id="KW-1185">Reference proteome</keyword>
<keyword evidence="1" id="KW-0998">Cell outer membrane</keyword>
<feature type="domain" description="TonB-dependent receptor plug" evidence="2">
    <location>
        <begin position="88"/>
        <end position="191"/>
    </location>
</feature>
<evidence type="ECO:0000313" key="3">
    <source>
        <dbReference type="EMBL" id="MBB2147569.1"/>
    </source>
</evidence>
<dbReference type="Gene3D" id="2.60.40.1120">
    <property type="entry name" value="Carboxypeptidase-like, regulatory domain"/>
    <property type="match status" value="1"/>
</dbReference>
<keyword evidence="1" id="KW-0813">Transport</keyword>
<reference evidence="3 4" key="1">
    <citation type="submission" date="2019-11" db="EMBL/GenBank/DDBJ databases">
        <title>Description of Pedobacter sp. LMG 31462T.</title>
        <authorList>
            <person name="Carlier A."/>
            <person name="Qi S."/>
            <person name="Vandamme P."/>
        </authorList>
    </citation>
    <scope>NUCLEOTIDE SEQUENCE [LARGE SCALE GENOMIC DNA]</scope>
    <source>
        <strain evidence="3 4">LMG 31462</strain>
    </source>
</reference>
<dbReference type="InterPro" id="IPR023997">
    <property type="entry name" value="TonB-dep_OMP_SusC/RagA_CS"/>
</dbReference>
<accession>A0ABR6ERW5</accession>
<evidence type="ECO:0000259" key="2">
    <source>
        <dbReference type="Pfam" id="PF07715"/>
    </source>
</evidence>
<name>A0ABR6ERW5_9SPHI</name>
<dbReference type="SUPFAM" id="SSF49464">
    <property type="entry name" value="Carboxypeptidase regulatory domain-like"/>
    <property type="match status" value="1"/>
</dbReference>
<dbReference type="InterPro" id="IPR023996">
    <property type="entry name" value="TonB-dep_OMP_SusC/RagA"/>
</dbReference>
<dbReference type="Proteomes" id="UP000636110">
    <property type="component" value="Unassembled WGS sequence"/>
</dbReference>
<dbReference type="InterPro" id="IPR037066">
    <property type="entry name" value="Plug_dom_sf"/>
</dbReference>
<organism evidence="3 4">
    <name type="scientific">Pedobacter gandavensis</name>
    <dbReference type="NCBI Taxonomy" id="2679963"/>
    <lineage>
        <taxon>Bacteria</taxon>
        <taxon>Pseudomonadati</taxon>
        <taxon>Bacteroidota</taxon>
        <taxon>Sphingobacteriia</taxon>
        <taxon>Sphingobacteriales</taxon>
        <taxon>Sphingobacteriaceae</taxon>
        <taxon>Pedobacter</taxon>
    </lineage>
</organism>
<keyword evidence="1" id="KW-1134">Transmembrane beta strand</keyword>
<dbReference type="EMBL" id="WNXC01000001">
    <property type="protein sequence ID" value="MBB2147569.1"/>
    <property type="molecule type" value="Genomic_DNA"/>
</dbReference>
<sequence length="1034" mass="115717">MKGRVVDEGSKPIPAATVTVLRSSNGTQTSQDGRFILKNIKAGDSIKVAYMGYLTQVLPAKSDQTIVLKEAKNDLDEVVVLGYGSQKKSNITGAVSSINMSKVDNVPVTNLSNALAGRAAGVTVTNTSGLAGAASAIRIRGAFGSPLIVIDGIIKTKADFDALDANEIDQMTVLKDAATASVYGAQAGNGVVVVTTKKGSNQAPVFNFQTSFSTSRPTQTLLADLTTAADELTYQNRVAQFKGDPLPNGQREYDYFKDKNYNVNEWIWQNPMTQKYLFSVNGGSEKISYYAQANYTGENGSYKNLDYGKFNLRSNVTAKLSEAISLNLNISAAQQNHDRFYWPFTGDDDYNVGDFYRVTFNWPKLYPFYTEQDGTPANRVTDFPVQTPMGSWQAWNVIDQVMGDRYIHTTRRQVNSILTMDIKLDQFVKGLSAKMVGNYEGNDYLRKWYMTFQKNYAFISKDPGGNRFIPGAPDPNNTNIFNFSQALPFLRYQTENGWKYQLDAYLSYKRSFGKHSVDALAVWEQTGRHAYNVTSKASSPLTSIDQMFVYSNDEANRTGSGYEGLDASRAWVGKFNYNYDNRYLVDFAFRYDGSTLFSKENRWGFFPSVSLAWRVSQESFFKNATSWVDDLKLRISHGTTGNLLDINGDPLPAFSYTSTYVNAGSYMFGDNLYTTIRPGATPIPNVTWATIENSNIGLDFEILNRRLSGSFEVFRNKMKNILGPRTVTLPDSYGQTLAAENYAQRSFRGSELTLNWKSTIGKEVSYGIYGNVGYAKDQWDILDQGADYLPGGNREWQSAISQPANRLFGFKAKGIVRTQAELDQLISSGYKTYGRTPYLGAIIYEDIRGDNYTPGADGKIDGNDIQLLSNNNKPRINFGLGFNVSWKGFTVDAHFQGVGAYDRMISNLEGGGMRQHGGSFRTYYPIWAGDVWTPENPDGKYPRVTGENWAESGTDNSNFWIRNGAYLRLRNLNVAYNFPQRWLRSVKLSNAQLFFNGTNLLTFSDMKEFQDPEQDNYDSFPVMKTFTLGLNIKF</sequence>
<evidence type="ECO:0000256" key="1">
    <source>
        <dbReference type="PROSITE-ProRule" id="PRU01360"/>
    </source>
</evidence>
<dbReference type="Pfam" id="PF13715">
    <property type="entry name" value="CarbopepD_reg_2"/>
    <property type="match status" value="1"/>
</dbReference>
<dbReference type="Pfam" id="PF07715">
    <property type="entry name" value="Plug"/>
    <property type="match status" value="1"/>
</dbReference>
<dbReference type="PROSITE" id="PS52016">
    <property type="entry name" value="TONB_DEPENDENT_REC_3"/>
    <property type="match status" value="1"/>
</dbReference>
<dbReference type="InterPro" id="IPR012910">
    <property type="entry name" value="Plug_dom"/>
</dbReference>
<dbReference type="SUPFAM" id="SSF56935">
    <property type="entry name" value="Porins"/>
    <property type="match status" value="1"/>
</dbReference>
<gene>
    <name evidence="3" type="ORF">GM920_01465</name>
</gene>
<keyword evidence="1" id="KW-0472">Membrane</keyword>
<dbReference type="NCBIfam" id="TIGR04057">
    <property type="entry name" value="SusC_RagA_signa"/>
    <property type="match status" value="1"/>
</dbReference>
<evidence type="ECO:0000313" key="4">
    <source>
        <dbReference type="Proteomes" id="UP000636110"/>
    </source>
</evidence>
<comment type="subcellular location">
    <subcellularLocation>
        <location evidence="1">Cell outer membrane</location>
        <topology evidence="1">Multi-pass membrane protein</topology>
    </subcellularLocation>
</comment>
<dbReference type="InterPro" id="IPR039426">
    <property type="entry name" value="TonB-dep_rcpt-like"/>
</dbReference>
<comment type="similarity">
    <text evidence="1">Belongs to the TonB-dependent receptor family.</text>
</comment>
<dbReference type="NCBIfam" id="TIGR04056">
    <property type="entry name" value="OMP_RagA_SusC"/>
    <property type="match status" value="1"/>
</dbReference>
<dbReference type="Gene3D" id="2.170.130.10">
    <property type="entry name" value="TonB-dependent receptor, plug domain"/>
    <property type="match status" value="1"/>
</dbReference>
<protein>
    <submittedName>
        <fullName evidence="3">SusC/RagA family TonB-linked outer membrane protein</fullName>
    </submittedName>
</protein>
<dbReference type="InterPro" id="IPR008969">
    <property type="entry name" value="CarboxyPept-like_regulatory"/>
</dbReference>